<feature type="domain" description="DUF7848" evidence="1">
    <location>
        <begin position="15"/>
        <end position="90"/>
    </location>
</feature>
<dbReference type="EMBL" id="BMUT01000022">
    <property type="protein sequence ID" value="GGY09923.1"/>
    <property type="molecule type" value="Genomic_DNA"/>
</dbReference>
<accession>A0ABQ2ZBN7</accession>
<keyword evidence="3" id="KW-1185">Reference proteome</keyword>
<dbReference type="RefSeq" id="WP_190025438.1">
    <property type="nucleotide sequence ID" value="NZ_BMUT01000022.1"/>
</dbReference>
<sequence length="90" mass="10411">MSNENPPRTPRTPRTPRSVYRFGTWTLTPDREPDAEPVTYAMQCAVCEERSAPGEDPAAAQAWTFRHAGRNPSHHTYREVITRPWRTWMA</sequence>
<name>A0ABQ2ZBN7_9ACTN</name>
<gene>
    <name evidence="2" type="ORF">GCM10010324_65950</name>
</gene>
<evidence type="ECO:0000313" key="3">
    <source>
        <dbReference type="Proteomes" id="UP000659223"/>
    </source>
</evidence>
<evidence type="ECO:0000313" key="2">
    <source>
        <dbReference type="EMBL" id="GGY09923.1"/>
    </source>
</evidence>
<dbReference type="Pfam" id="PF25232">
    <property type="entry name" value="DUF7848"/>
    <property type="match status" value="1"/>
</dbReference>
<organism evidence="2 3">
    <name type="scientific">Streptomyces hiroshimensis</name>
    <dbReference type="NCBI Taxonomy" id="66424"/>
    <lineage>
        <taxon>Bacteria</taxon>
        <taxon>Bacillati</taxon>
        <taxon>Actinomycetota</taxon>
        <taxon>Actinomycetes</taxon>
        <taxon>Kitasatosporales</taxon>
        <taxon>Streptomycetaceae</taxon>
        <taxon>Streptomyces</taxon>
    </lineage>
</organism>
<evidence type="ECO:0000259" key="1">
    <source>
        <dbReference type="Pfam" id="PF25232"/>
    </source>
</evidence>
<comment type="caution">
    <text evidence="2">The sequence shown here is derived from an EMBL/GenBank/DDBJ whole genome shotgun (WGS) entry which is preliminary data.</text>
</comment>
<protein>
    <recommendedName>
        <fullName evidence="1">DUF7848 domain-containing protein</fullName>
    </recommendedName>
</protein>
<proteinExistence type="predicted"/>
<reference evidence="3" key="1">
    <citation type="journal article" date="2019" name="Int. J. Syst. Evol. Microbiol.">
        <title>The Global Catalogue of Microorganisms (GCM) 10K type strain sequencing project: providing services to taxonomists for standard genome sequencing and annotation.</title>
        <authorList>
            <consortium name="The Broad Institute Genomics Platform"/>
            <consortium name="The Broad Institute Genome Sequencing Center for Infectious Disease"/>
            <person name="Wu L."/>
            <person name="Ma J."/>
        </authorList>
    </citation>
    <scope>NUCLEOTIDE SEQUENCE [LARGE SCALE GENOMIC DNA]</scope>
    <source>
        <strain evidence="3">JCM 4586</strain>
    </source>
</reference>
<dbReference type="Proteomes" id="UP000659223">
    <property type="component" value="Unassembled WGS sequence"/>
</dbReference>
<dbReference type="InterPro" id="IPR057170">
    <property type="entry name" value="DUF7848"/>
</dbReference>